<keyword evidence="2" id="KW-1185">Reference proteome</keyword>
<dbReference type="Proteomes" id="UP001589605">
    <property type="component" value="Unassembled WGS sequence"/>
</dbReference>
<organism evidence="1 2">
    <name type="scientific">Formosa undariae</name>
    <dbReference type="NCBI Taxonomy" id="1325436"/>
    <lineage>
        <taxon>Bacteria</taxon>
        <taxon>Pseudomonadati</taxon>
        <taxon>Bacteroidota</taxon>
        <taxon>Flavobacteriia</taxon>
        <taxon>Flavobacteriales</taxon>
        <taxon>Flavobacteriaceae</taxon>
        <taxon>Formosa</taxon>
    </lineage>
</organism>
<protein>
    <submittedName>
        <fullName evidence="1">Uncharacterized protein</fullName>
    </submittedName>
</protein>
<accession>A0ABV5F6K8</accession>
<reference evidence="1 2" key="1">
    <citation type="submission" date="2024-09" db="EMBL/GenBank/DDBJ databases">
        <authorList>
            <person name="Sun Q."/>
            <person name="Mori K."/>
        </authorList>
    </citation>
    <scope>NUCLEOTIDE SEQUENCE [LARGE SCALE GENOMIC DNA]</scope>
    <source>
        <strain evidence="1 2">CECT 8286</strain>
    </source>
</reference>
<evidence type="ECO:0000313" key="2">
    <source>
        <dbReference type="Proteomes" id="UP001589605"/>
    </source>
</evidence>
<proteinExistence type="predicted"/>
<evidence type="ECO:0000313" key="1">
    <source>
        <dbReference type="EMBL" id="MFB9055086.1"/>
    </source>
</evidence>
<name>A0ABV5F6K8_9FLAO</name>
<dbReference type="EMBL" id="JBHMEZ010000032">
    <property type="protein sequence ID" value="MFB9055086.1"/>
    <property type="molecule type" value="Genomic_DNA"/>
</dbReference>
<dbReference type="RefSeq" id="WP_382384787.1">
    <property type="nucleotide sequence ID" value="NZ_JBHMEZ010000032.1"/>
</dbReference>
<sequence>MSKENNQALFFRNTIELTTTEGILVESESLWELKTNEFVLVDDDQFATMPANSLHFKKVDN</sequence>
<gene>
    <name evidence="1" type="ORF">ACFFVB_18540</name>
</gene>
<comment type="caution">
    <text evidence="1">The sequence shown here is derived from an EMBL/GenBank/DDBJ whole genome shotgun (WGS) entry which is preliminary data.</text>
</comment>